<sequence length="693" mass="75861">MGAGGDSESSRTGDAIWTVDESPILSPLLAKDEDDRLDTLADVEVPPWDEQITFRGILVSILLGAMFCIITHKLNFVIGVIPSLNVAAGLLGFFFIKLWTGTLSQLGFWSKPFTRQENTVIQTTVVSCYGLAFSGGFGSYLLAMDQKTYEILGVDYPGNSAEDVKNPSLGWMIAFLFTVSFVGLLALVPLRKIMVIDYALTYPSGTATAVLINSFHTSQGADVARKQVRCLGKHFTISFFWSFFKWFFSGIGDSCGFDNFPSLGFLAYNNKIFFDFSLTYIGVGLICPHIVNCSVVFGALLSWGFMWPLINTREGDWFPSGLGQSDFKGLYGYKVFIAIALVLGDGLYNFVKILFVTAKAIHKQYKSQQLPTRGEGEEVVNLSPDEKKRRDVFLMEGIPNWVAVSGYVALAAMSITLIPKIFTAMKWYFVFLCYLVAPVLAFCNSYGTGLTDWSLASTYGKLGLFVFASWAGNNGGVMAGLTACGVMMSIVSTAADLMQDFKTGYLTLSSPRSMFVSQILGTALGCVIAPLTFWIFWTAFDIGSQTGEYKAPNAIIFREMAILGVAGFSALPQHCLELCIGFFIFAIVTNLIRDTAPPKYAQFIPIPMAMAIPFYIGAYFAIDMFVGTVILFVWEKLNRKESEVYAGALASGLICGDGIWTIPAAILSLSKINPPICMTFLPAAEAAKNMLNL</sequence>
<evidence type="ECO:0000256" key="4">
    <source>
        <dbReference type="ARBA" id="ARBA00022692"/>
    </source>
</evidence>
<feature type="transmembrane region" description="Helical" evidence="7">
    <location>
        <begin position="330"/>
        <end position="351"/>
    </location>
</feature>
<reference evidence="9" key="1">
    <citation type="journal article" date="2017" name="Cell">
        <title>Insights into land plant evolution garnered from the Marchantia polymorpha genome.</title>
        <authorList>
            <person name="Bowman J.L."/>
            <person name="Kohchi T."/>
            <person name="Yamato K.T."/>
            <person name="Jenkins J."/>
            <person name="Shu S."/>
            <person name="Ishizaki K."/>
            <person name="Yamaoka S."/>
            <person name="Nishihama R."/>
            <person name="Nakamura Y."/>
            <person name="Berger F."/>
            <person name="Adam C."/>
            <person name="Aki S.S."/>
            <person name="Althoff F."/>
            <person name="Araki T."/>
            <person name="Arteaga-Vazquez M.A."/>
            <person name="Balasubrmanian S."/>
            <person name="Barry K."/>
            <person name="Bauer D."/>
            <person name="Boehm C.R."/>
            <person name="Briginshaw L."/>
            <person name="Caballero-Perez J."/>
            <person name="Catarino B."/>
            <person name="Chen F."/>
            <person name="Chiyoda S."/>
            <person name="Chovatia M."/>
            <person name="Davies K.M."/>
            <person name="Delmans M."/>
            <person name="Demura T."/>
            <person name="Dierschke T."/>
            <person name="Dolan L."/>
            <person name="Dorantes-Acosta A.E."/>
            <person name="Eklund D.M."/>
            <person name="Florent S.N."/>
            <person name="Flores-Sandoval E."/>
            <person name="Fujiyama A."/>
            <person name="Fukuzawa H."/>
            <person name="Galik B."/>
            <person name="Grimanelli D."/>
            <person name="Grimwood J."/>
            <person name="Grossniklaus U."/>
            <person name="Hamada T."/>
            <person name="Haseloff J."/>
            <person name="Hetherington A.J."/>
            <person name="Higo A."/>
            <person name="Hirakawa Y."/>
            <person name="Hundley H.N."/>
            <person name="Ikeda Y."/>
            <person name="Inoue K."/>
            <person name="Inoue S.I."/>
            <person name="Ishida S."/>
            <person name="Jia Q."/>
            <person name="Kakita M."/>
            <person name="Kanazawa T."/>
            <person name="Kawai Y."/>
            <person name="Kawashima T."/>
            <person name="Kennedy M."/>
            <person name="Kinose K."/>
            <person name="Kinoshita T."/>
            <person name="Kohara Y."/>
            <person name="Koide E."/>
            <person name="Komatsu K."/>
            <person name="Kopischke S."/>
            <person name="Kubo M."/>
            <person name="Kyozuka J."/>
            <person name="Lagercrantz U."/>
            <person name="Lin S.S."/>
            <person name="Lindquist E."/>
            <person name="Lipzen A.M."/>
            <person name="Lu C.W."/>
            <person name="De Luna E."/>
            <person name="Martienssen R.A."/>
            <person name="Minamino N."/>
            <person name="Mizutani M."/>
            <person name="Mizutani M."/>
            <person name="Mochizuki N."/>
            <person name="Monte I."/>
            <person name="Mosher R."/>
            <person name="Nagasaki H."/>
            <person name="Nakagami H."/>
            <person name="Naramoto S."/>
            <person name="Nishitani K."/>
            <person name="Ohtani M."/>
            <person name="Okamoto T."/>
            <person name="Okumura M."/>
            <person name="Phillips J."/>
            <person name="Pollak B."/>
            <person name="Reinders A."/>
            <person name="Rovekamp M."/>
            <person name="Sano R."/>
            <person name="Sawa S."/>
            <person name="Schmid M.W."/>
            <person name="Shirakawa M."/>
            <person name="Solano R."/>
            <person name="Spunde A."/>
            <person name="Suetsugu N."/>
            <person name="Sugano S."/>
            <person name="Sugiyama A."/>
            <person name="Sun R."/>
            <person name="Suzuki Y."/>
            <person name="Takenaka M."/>
            <person name="Takezawa D."/>
            <person name="Tomogane H."/>
            <person name="Tsuzuki M."/>
            <person name="Ueda T."/>
            <person name="Umeda M."/>
            <person name="Ward J.M."/>
            <person name="Watanabe Y."/>
            <person name="Yazaki K."/>
            <person name="Yokoyama R."/>
            <person name="Yoshitake Y."/>
            <person name="Yotsui I."/>
            <person name="Zachgo S."/>
            <person name="Schmutz J."/>
        </authorList>
    </citation>
    <scope>NUCLEOTIDE SEQUENCE [LARGE SCALE GENOMIC DNA]</scope>
    <source>
        <strain evidence="9">Tak-1</strain>
    </source>
</reference>
<keyword evidence="5 7" id="KW-1133">Transmembrane helix</keyword>
<dbReference type="PANTHER" id="PTHR31645">
    <property type="entry name" value="OLIGOPEPTIDE TRANSPORTER YGL114W-RELATED"/>
    <property type="match status" value="1"/>
</dbReference>
<feature type="transmembrane region" description="Helical" evidence="7">
    <location>
        <begin position="477"/>
        <end position="498"/>
    </location>
</feature>
<feature type="transmembrane region" description="Helical" evidence="7">
    <location>
        <begin position="453"/>
        <end position="471"/>
    </location>
</feature>
<feature type="transmembrane region" description="Helical" evidence="7">
    <location>
        <begin position="427"/>
        <end position="446"/>
    </location>
</feature>
<dbReference type="Pfam" id="PF03169">
    <property type="entry name" value="OPT"/>
    <property type="match status" value="1"/>
</dbReference>
<feature type="transmembrane region" description="Helical" evidence="7">
    <location>
        <begin position="52"/>
        <end position="70"/>
    </location>
</feature>
<feature type="transmembrane region" description="Helical" evidence="7">
    <location>
        <begin position="646"/>
        <end position="669"/>
    </location>
</feature>
<evidence type="ECO:0000256" key="6">
    <source>
        <dbReference type="ARBA" id="ARBA00023136"/>
    </source>
</evidence>
<comment type="subcellular location">
    <subcellularLocation>
        <location evidence="1">Membrane</location>
        <topology evidence="1">Multi-pass membrane protein</topology>
    </subcellularLocation>
</comment>
<dbReference type="Gramene" id="Mp4g10660.1">
    <property type="protein sequence ID" value="Mp4g10660.1.cds"/>
    <property type="gene ID" value="Mp4g10660"/>
</dbReference>
<evidence type="ECO:0000313" key="8">
    <source>
        <dbReference type="EMBL" id="PTQ46364.1"/>
    </source>
</evidence>
<dbReference type="AlphaFoldDB" id="A0A2R6XJT6"/>
<dbReference type="InterPro" id="IPR004813">
    <property type="entry name" value="OPT"/>
</dbReference>
<organism evidence="8 9">
    <name type="scientific">Marchantia polymorpha</name>
    <name type="common">Common liverwort</name>
    <name type="synonym">Marchantia aquatica</name>
    <dbReference type="NCBI Taxonomy" id="3197"/>
    <lineage>
        <taxon>Eukaryota</taxon>
        <taxon>Viridiplantae</taxon>
        <taxon>Streptophyta</taxon>
        <taxon>Embryophyta</taxon>
        <taxon>Marchantiophyta</taxon>
        <taxon>Marchantiopsida</taxon>
        <taxon>Marchantiidae</taxon>
        <taxon>Marchantiales</taxon>
        <taxon>Marchantiaceae</taxon>
        <taxon>Marchantia</taxon>
    </lineage>
</organism>
<dbReference type="InterPro" id="IPR045035">
    <property type="entry name" value="YSL-like"/>
</dbReference>
<proteinExistence type="inferred from homology"/>
<keyword evidence="6 7" id="KW-0472">Membrane</keyword>
<feature type="transmembrane region" description="Helical" evidence="7">
    <location>
        <begin position="169"/>
        <end position="190"/>
    </location>
</feature>
<evidence type="ECO:0000256" key="7">
    <source>
        <dbReference type="SAM" id="Phobius"/>
    </source>
</evidence>
<keyword evidence="9" id="KW-1185">Reference proteome</keyword>
<feature type="transmembrane region" description="Helical" evidence="7">
    <location>
        <begin position="278"/>
        <end position="310"/>
    </location>
</feature>
<gene>
    <name evidence="8" type="ORF">MARPO_0011s0052</name>
</gene>
<keyword evidence="3" id="KW-0813">Transport</keyword>
<feature type="transmembrane region" description="Helical" evidence="7">
    <location>
        <begin position="519"/>
        <end position="537"/>
    </location>
</feature>
<dbReference type="EMBL" id="KZ772683">
    <property type="protein sequence ID" value="PTQ46364.1"/>
    <property type="molecule type" value="Genomic_DNA"/>
</dbReference>
<evidence type="ECO:0000313" key="9">
    <source>
        <dbReference type="Proteomes" id="UP000244005"/>
    </source>
</evidence>
<dbReference type="OrthoDB" id="627262at2759"/>
<dbReference type="Proteomes" id="UP000244005">
    <property type="component" value="Unassembled WGS sequence"/>
</dbReference>
<feature type="transmembrane region" description="Helical" evidence="7">
    <location>
        <begin position="398"/>
        <end position="421"/>
    </location>
</feature>
<dbReference type="GO" id="GO:0016020">
    <property type="term" value="C:membrane"/>
    <property type="evidence" value="ECO:0000318"/>
    <property type="project" value="GO_Central"/>
</dbReference>
<evidence type="ECO:0000256" key="1">
    <source>
        <dbReference type="ARBA" id="ARBA00004141"/>
    </source>
</evidence>
<dbReference type="OMA" id="GIGMYLP"/>
<evidence type="ECO:0000256" key="5">
    <source>
        <dbReference type="ARBA" id="ARBA00022989"/>
    </source>
</evidence>
<dbReference type="NCBIfam" id="TIGR00728">
    <property type="entry name" value="OPT_sfam"/>
    <property type="match status" value="1"/>
</dbReference>
<feature type="transmembrane region" description="Helical" evidence="7">
    <location>
        <begin position="77"/>
        <end position="99"/>
    </location>
</feature>
<keyword evidence="4 7" id="KW-0812">Transmembrane</keyword>
<accession>A0A2R6XJT6</accession>
<dbReference type="PANTHER" id="PTHR31645:SF0">
    <property type="entry name" value="OLIGOPEPTIDE TRANSPORTER YGL114W-RELATED"/>
    <property type="match status" value="1"/>
</dbReference>
<evidence type="ECO:0008006" key="10">
    <source>
        <dbReference type="Google" id="ProtNLM"/>
    </source>
</evidence>
<feature type="transmembrane region" description="Helical" evidence="7">
    <location>
        <begin position="575"/>
        <end position="592"/>
    </location>
</feature>
<evidence type="ECO:0000256" key="3">
    <source>
        <dbReference type="ARBA" id="ARBA00022448"/>
    </source>
</evidence>
<protein>
    <recommendedName>
        <fullName evidence="10">Metal-nicotianamine transporter YSL6</fullName>
    </recommendedName>
</protein>
<name>A0A2R6XJT6_MARPO</name>
<feature type="transmembrane region" description="Helical" evidence="7">
    <location>
        <begin position="612"/>
        <end position="634"/>
    </location>
</feature>
<dbReference type="GO" id="GO:0035673">
    <property type="term" value="F:oligopeptide transmembrane transporter activity"/>
    <property type="evidence" value="ECO:0007669"/>
    <property type="project" value="InterPro"/>
</dbReference>
<comment type="similarity">
    <text evidence="2">Belongs to the YSL (TC 2.A.67.2) family.</text>
</comment>
<evidence type="ECO:0000256" key="2">
    <source>
        <dbReference type="ARBA" id="ARBA00010276"/>
    </source>
</evidence>